<dbReference type="STRING" id="350688.Clos_1596"/>
<gene>
    <name evidence="1" type="ordered locus">Clos_1596</name>
</gene>
<dbReference type="Proteomes" id="UP000000269">
    <property type="component" value="Chromosome"/>
</dbReference>
<evidence type="ECO:0000313" key="1">
    <source>
        <dbReference type="EMBL" id="ABW19139.1"/>
    </source>
</evidence>
<dbReference type="KEGG" id="aoe:Clos_1596"/>
<accession>A8MFH6</accession>
<dbReference type="Pfam" id="PF12982">
    <property type="entry name" value="DUF3866"/>
    <property type="match status" value="1"/>
</dbReference>
<name>A8MFH6_ALKOO</name>
<evidence type="ECO:0000313" key="2">
    <source>
        <dbReference type="Proteomes" id="UP000000269"/>
    </source>
</evidence>
<protein>
    <recommendedName>
        <fullName evidence="3">DUF3866 domain-containing protein</fullName>
    </recommendedName>
</protein>
<sequence length="362" mass="40240">MMSIKRGNVVRILDKLDGRTDVLVNVNGKLEKAINYDFLTGQIHKNHEIILNTTAVDLNLGTGGYHFVIYNLNNEDEQMKQGGHIMKMRYTPFQIKVFAAEEQESPYHELFNGFKSLNNMPVIIGTLHSMLAPISATLKYLNPDVKIAFIMTDGAALPIYLSNSVQELRVKNIIDVTITLGHAFGGDYEVINIYNGLIAAKEVCKCDVAIVTMGPGIVGTGTKFGFTGIEQGNIIDAVNDLGGIPISVPRITFRDKRARHYGISHHSITTLGMISKTRSHIVIPLFSTEKNKIIEKQIIDGNLADKHHIINVRENVLLKALNRYDLGVKSMGRDLNEDPEFFITCSSAAMYAHTLIKEESID</sequence>
<reference evidence="2" key="1">
    <citation type="submission" date="2007-10" db="EMBL/GenBank/DDBJ databases">
        <title>Complete genome of Alkaliphilus oremlandii OhILAs.</title>
        <authorList>
            <person name="Copeland A."/>
            <person name="Lucas S."/>
            <person name="Lapidus A."/>
            <person name="Barry K."/>
            <person name="Detter J.C."/>
            <person name="Glavina del Rio T."/>
            <person name="Hammon N."/>
            <person name="Israni S."/>
            <person name="Dalin E."/>
            <person name="Tice H."/>
            <person name="Pitluck S."/>
            <person name="Chain P."/>
            <person name="Malfatti S."/>
            <person name="Shin M."/>
            <person name="Vergez L."/>
            <person name="Schmutz J."/>
            <person name="Larimer F."/>
            <person name="Land M."/>
            <person name="Hauser L."/>
            <person name="Kyrpides N."/>
            <person name="Mikhailova N."/>
            <person name="Stolz J.F."/>
            <person name="Dawson A."/>
            <person name="Fisher E."/>
            <person name="Crable B."/>
            <person name="Perera E."/>
            <person name="Lisak J."/>
            <person name="Ranganathan M."/>
            <person name="Basu P."/>
            <person name="Richardson P."/>
        </authorList>
    </citation>
    <scope>NUCLEOTIDE SEQUENCE [LARGE SCALE GENOMIC DNA]</scope>
    <source>
        <strain evidence="2">OhILAs</strain>
    </source>
</reference>
<organism evidence="1 2">
    <name type="scientific">Alkaliphilus oremlandii (strain OhILAs)</name>
    <name type="common">Clostridium oremlandii (strain OhILAs)</name>
    <dbReference type="NCBI Taxonomy" id="350688"/>
    <lineage>
        <taxon>Bacteria</taxon>
        <taxon>Bacillati</taxon>
        <taxon>Bacillota</taxon>
        <taxon>Clostridia</taxon>
        <taxon>Peptostreptococcales</taxon>
        <taxon>Natronincolaceae</taxon>
        <taxon>Alkaliphilus</taxon>
    </lineage>
</organism>
<evidence type="ECO:0008006" key="3">
    <source>
        <dbReference type="Google" id="ProtNLM"/>
    </source>
</evidence>
<dbReference type="InterPro" id="IPR024479">
    <property type="entry name" value="DUF3866"/>
</dbReference>
<dbReference type="EMBL" id="CP000853">
    <property type="protein sequence ID" value="ABW19139.1"/>
    <property type="molecule type" value="Genomic_DNA"/>
</dbReference>
<proteinExistence type="predicted"/>
<dbReference type="HOGENOM" id="CLU_042007_0_0_9"/>
<dbReference type="RefSeq" id="WP_012159451.1">
    <property type="nucleotide sequence ID" value="NC_009922.1"/>
</dbReference>
<dbReference type="eggNOG" id="COG3502">
    <property type="taxonomic scope" value="Bacteria"/>
</dbReference>
<keyword evidence="2" id="KW-1185">Reference proteome</keyword>
<dbReference type="OrthoDB" id="3401376at2"/>
<dbReference type="AlphaFoldDB" id="A8MFH6"/>